<evidence type="ECO:0000256" key="4">
    <source>
        <dbReference type="ARBA" id="ARBA00023136"/>
    </source>
</evidence>
<keyword evidence="2 5" id="KW-0812">Transmembrane</keyword>
<protein>
    <submittedName>
        <fullName evidence="7">NfeD family protein</fullName>
    </submittedName>
</protein>
<dbReference type="Pfam" id="PF01957">
    <property type="entry name" value="NfeD"/>
    <property type="match status" value="1"/>
</dbReference>
<feature type="transmembrane region" description="Helical" evidence="5">
    <location>
        <begin position="35"/>
        <end position="62"/>
    </location>
</feature>
<keyword evidence="8" id="KW-1185">Reference proteome</keyword>
<organism evidence="7 8">
    <name type="scientific">Diplocloster agilis</name>
    <dbReference type="NCBI Taxonomy" id="2850323"/>
    <lineage>
        <taxon>Bacteria</taxon>
        <taxon>Bacillati</taxon>
        <taxon>Bacillota</taxon>
        <taxon>Clostridia</taxon>
        <taxon>Lachnospirales</taxon>
        <taxon>Lachnospiraceae</taxon>
        <taxon>Diplocloster</taxon>
    </lineage>
</organism>
<dbReference type="AlphaFoldDB" id="A0A949JXW4"/>
<name>A0A949JXW4_9FIRM</name>
<sequence length="155" mass="16933">MDAIIWLALFVVLLVIEIITLGLTTIWFAGGALVAFIAAALGANLGIQLALFFMVSLFLLFVTRPIAVRYFNKDREKTNVDSLIGEKGVVLEAIDNIHGLGAVSLNGKVWTARTTDNAVTIEKDEIVTVNAIEGVKLIVEKIEKKTEESTCQEQE</sequence>
<dbReference type="PANTHER" id="PTHR33507:SF3">
    <property type="entry name" value="INNER MEMBRANE PROTEIN YBBJ"/>
    <property type="match status" value="1"/>
</dbReference>
<gene>
    <name evidence="7" type="ORF">KTH89_11740</name>
</gene>
<dbReference type="PANTHER" id="PTHR33507">
    <property type="entry name" value="INNER MEMBRANE PROTEIN YBBJ"/>
    <property type="match status" value="1"/>
</dbReference>
<feature type="transmembrane region" description="Helical" evidence="5">
    <location>
        <begin position="7"/>
        <end position="29"/>
    </location>
</feature>
<proteinExistence type="predicted"/>
<accession>A0A949JXW4</accession>
<comment type="subcellular location">
    <subcellularLocation>
        <location evidence="1">Membrane</location>
        <topology evidence="1">Multi-pass membrane protein</topology>
    </subcellularLocation>
</comment>
<dbReference type="Proteomes" id="UP000712157">
    <property type="component" value="Unassembled WGS sequence"/>
</dbReference>
<dbReference type="InterPro" id="IPR052165">
    <property type="entry name" value="Membrane_assoc_protease"/>
</dbReference>
<evidence type="ECO:0000259" key="6">
    <source>
        <dbReference type="Pfam" id="PF01957"/>
    </source>
</evidence>
<evidence type="ECO:0000313" key="7">
    <source>
        <dbReference type="EMBL" id="MBU9737213.1"/>
    </source>
</evidence>
<keyword evidence="4 5" id="KW-0472">Membrane</keyword>
<dbReference type="GO" id="GO:0005886">
    <property type="term" value="C:plasma membrane"/>
    <property type="evidence" value="ECO:0007669"/>
    <property type="project" value="TreeGrafter"/>
</dbReference>
<dbReference type="SUPFAM" id="SSF141322">
    <property type="entry name" value="NfeD domain-like"/>
    <property type="match status" value="1"/>
</dbReference>
<evidence type="ECO:0000256" key="2">
    <source>
        <dbReference type="ARBA" id="ARBA00022692"/>
    </source>
</evidence>
<dbReference type="InterPro" id="IPR002810">
    <property type="entry name" value="NfeD-like_C"/>
</dbReference>
<evidence type="ECO:0000256" key="5">
    <source>
        <dbReference type="SAM" id="Phobius"/>
    </source>
</evidence>
<dbReference type="RefSeq" id="WP_158344921.1">
    <property type="nucleotide sequence ID" value="NZ_JAHQCW010000018.1"/>
</dbReference>
<comment type="caution">
    <text evidence="7">The sequence shown here is derived from an EMBL/GenBank/DDBJ whole genome shotgun (WGS) entry which is preliminary data.</text>
</comment>
<keyword evidence="3 5" id="KW-1133">Transmembrane helix</keyword>
<reference evidence="7" key="1">
    <citation type="submission" date="2021-06" db="EMBL/GenBank/DDBJ databases">
        <title>Description of novel taxa of the family Lachnospiraceae.</title>
        <authorList>
            <person name="Chaplin A.V."/>
            <person name="Sokolova S.R."/>
            <person name="Pikina A.P."/>
            <person name="Korzhanova M."/>
            <person name="Belova V."/>
            <person name="Korostin D."/>
            <person name="Efimov B.A."/>
        </authorList>
    </citation>
    <scope>NUCLEOTIDE SEQUENCE</scope>
    <source>
        <strain evidence="7">ASD5720</strain>
    </source>
</reference>
<evidence type="ECO:0000256" key="1">
    <source>
        <dbReference type="ARBA" id="ARBA00004141"/>
    </source>
</evidence>
<feature type="domain" description="NfeD-like C-terminal" evidence="6">
    <location>
        <begin position="80"/>
        <end position="141"/>
    </location>
</feature>
<evidence type="ECO:0000313" key="8">
    <source>
        <dbReference type="Proteomes" id="UP000712157"/>
    </source>
</evidence>
<dbReference type="InterPro" id="IPR012340">
    <property type="entry name" value="NA-bd_OB-fold"/>
</dbReference>
<evidence type="ECO:0000256" key="3">
    <source>
        <dbReference type="ARBA" id="ARBA00022989"/>
    </source>
</evidence>
<dbReference type="Gene3D" id="2.40.50.140">
    <property type="entry name" value="Nucleic acid-binding proteins"/>
    <property type="match status" value="1"/>
</dbReference>
<dbReference type="EMBL" id="JAHQCW010000018">
    <property type="protein sequence ID" value="MBU9737213.1"/>
    <property type="molecule type" value="Genomic_DNA"/>
</dbReference>